<feature type="domain" description="BTB" evidence="1">
    <location>
        <begin position="29"/>
        <end position="125"/>
    </location>
</feature>
<dbReference type="SUPFAM" id="SSF54695">
    <property type="entry name" value="POZ domain"/>
    <property type="match status" value="1"/>
</dbReference>
<accession>G4TBJ7</accession>
<dbReference type="InParanoid" id="G4TBJ7"/>
<evidence type="ECO:0000313" key="3">
    <source>
        <dbReference type="Proteomes" id="UP000007148"/>
    </source>
</evidence>
<dbReference type="CDD" id="cd18186">
    <property type="entry name" value="BTB_POZ_ZBTB_KLHL-like"/>
    <property type="match status" value="1"/>
</dbReference>
<dbReference type="Gene3D" id="3.30.710.10">
    <property type="entry name" value="Potassium Channel Kv1.1, Chain A"/>
    <property type="match status" value="1"/>
</dbReference>
<dbReference type="AlphaFoldDB" id="G4TBJ7"/>
<gene>
    <name evidence="2" type="ORF">PIIN_02558</name>
</gene>
<dbReference type="EMBL" id="CAFZ01000038">
    <property type="protein sequence ID" value="CCA68693.1"/>
    <property type="molecule type" value="Genomic_DNA"/>
</dbReference>
<protein>
    <recommendedName>
        <fullName evidence="1">BTB domain-containing protein</fullName>
    </recommendedName>
</protein>
<keyword evidence="3" id="KW-1185">Reference proteome</keyword>
<dbReference type="Pfam" id="PF00651">
    <property type="entry name" value="BTB"/>
    <property type="match status" value="1"/>
</dbReference>
<dbReference type="OrthoDB" id="3223751at2759"/>
<dbReference type="Proteomes" id="UP000007148">
    <property type="component" value="Unassembled WGS sequence"/>
</dbReference>
<evidence type="ECO:0000259" key="1">
    <source>
        <dbReference type="Pfam" id="PF00651"/>
    </source>
</evidence>
<name>G4TBJ7_SERID</name>
<dbReference type="HOGENOM" id="CLU_093557_0_0_1"/>
<dbReference type="InterPro" id="IPR011333">
    <property type="entry name" value="SKP1/BTB/POZ_sf"/>
</dbReference>
<organism evidence="2 3">
    <name type="scientific">Serendipita indica (strain DSM 11827)</name>
    <name type="common">Root endophyte fungus</name>
    <name type="synonym">Piriformospora indica</name>
    <dbReference type="NCBI Taxonomy" id="1109443"/>
    <lineage>
        <taxon>Eukaryota</taxon>
        <taxon>Fungi</taxon>
        <taxon>Dikarya</taxon>
        <taxon>Basidiomycota</taxon>
        <taxon>Agaricomycotina</taxon>
        <taxon>Agaricomycetes</taxon>
        <taxon>Sebacinales</taxon>
        <taxon>Serendipitaceae</taxon>
        <taxon>Serendipita</taxon>
    </lineage>
</organism>
<comment type="caution">
    <text evidence="2">The sequence shown here is derived from an EMBL/GenBank/DDBJ whole genome shotgun (WGS) entry which is preliminary data.</text>
</comment>
<dbReference type="InterPro" id="IPR000210">
    <property type="entry name" value="BTB/POZ_dom"/>
</dbReference>
<reference evidence="2 3" key="1">
    <citation type="journal article" date="2011" name="PLoS Pathog.">
        <title>Endophytic Life Strategies Decoded by Genome and Transcriptome Analyses of the Mutualistic Root Symbiont Piriformospora indica.</title>
        <authorList>
            <person name="Zuccaro A."/>
            <person name="Lahrmann U."/>
            <person name="Guldener U."/>
            <person name="Langen G."/>
            <person name="Pfiffi S."/>
            <person name="Biedenkopf D."/>
            <person name="Wong P."/>
            <person name="Samans B."/>
            <person name="Grimm C."/>
            <person name="Basiewicz M."/>
            <person name="Murat C."/>
            <person name="Martin F."/>
            <person name="Kogel K.H."/>
        </authorList>
    </citation>
    <scope>NUCLEOTIDE SEQUENCE [LARGE SCALE GENOMIC DNA]</scope>
    <source>
        <strain evidence="2 3">DSM 11827</strain>
    </source>
</reference>
<sequence length="260" mass="29047">MAAEIPVIPDSEYNDRLRTHDKFYIPTGDIEFQVNLAIFKVHKHFLIKHSVVLRDMFDTPQPLEGDSPIKLSGDTIRGWESILSLFYSESSDPFTLPTFSAEQWAAMLRISHKYMMDIIEKKAKNGLLYVRPPLDMVELLLLSREVNADELYELACKNLAKEELVSHETARKIGLDALYKIVSLKNAASRSPGCSNCPTTIGIAHICNGCTRQELVCSSCRASRGTTPYCAGCRPFCAHGTPRSGYCVVSGCHRRLSPYG</sequence>
<evidence type="ECO:0000313" key="2">
    <source>
        <dbReference type="EMBL" id="CCA68693.1"/>
    </source>
</evidence>
<proteinExistence type="predicted"/>